<evidence type="ECO:0000313" key="2">
    <source>
        <dbReference type="Proteomes" id="UP000034112"/>
    </source>
</evidence>
<gene>
    <name evidence="1" type="ORF">THAR02_07141</name>
</gene>
<name>A0A0G0A6H1_TRIHA</name>
<dbReference type="InterPro" id="IPR046670">
    <property type="entry name" value="DUF6540"/>
</dbReference>
<sequence>MDSQICRVYNVEVYPASGSRHFAIYIVIDNNTGQLLHVRCAVGKPGMMFERQYYIGHGPEALSTFVSKYPLGSVRLEDLDMLADICGAMGAPAAQYVNNICQCATWVDQAQMAAKRAGIIF</sequence>
<protein>
    <submittedName>
        <fullName evidence="1">Uncharacterized protein</fullName>
    </submittedName>
</protein>
<dbReference type="OrthoDB" id="4135672at2759"/>
<dbReference type="EMBL" id="JOKZ01000232">
    <property type="protein sequence ID" value="KKP00754.1"/>
    <property type="molecule type" value="Genomic_DNA"/>
</dbReference>
<dbReference type="AlphaFoldDB" id="A0A0G0A6H1"/>
<organism evidence="1 2">
    <name type="scientific">Trichoderma harzianum</name>
    <name type="common">Hypocrea lixii</name>
    <dbReference type="NCBI Taxonomy" id="5544"/>
    <lineage>
        <taxon>Eukaryota</taxon>
        <taxon>Fungi</taxon>
        <taxon>Dikarya</taxon>
        <taxon>Ascomycota</taxon>
        <taxon>Pezizomycotina</taxon>
        <taxon>Sordariomycetes</taxon>
        <taxon>Hypocreomycetidae</taxon>
        <taxon>Hypocreales</taxon>
        <taxon>Hypocreaceae</taxon>
        <taxon>Trichoderma</taxon>
    </lineage>
</organism>
<dbReference type="Proteomes" id="UP000034112">
    <property type="component" value="Unassembled WGS sequence"/>
</dbReference>
<dbReference type="Pfam" id="PF20174">
    <property type="entry name" value="DUF6540"/>
    <property type="match status" value="1"/>
</dbReference>
<evidence type="ECO:0000313" key="1">
    <source>
        <dbReference type="EMBL" id="KKP00754.1"/>
    </source>
</evidence>
<accession>A0A0G0A6H1</accession>
<reference evidence="2" key="1">
    <citation type="journal article" date="2015" name="Genome Announc.">
        <title>Draft whole-genome sequence of the biocontrol agent Trichoderma harzianum T6776.</title>
        <authorList>
            <person name="Baroncelli R."/>
            <person name="Piaggeschi G."/>
            <person name="Fiorini L."/>
            <person name="Bertolini E."/>
            <person name="Zapparata A."/>
            <person name="Pe M.E."/>
            <person name="Sarrocco S."/>
            <person name="Vannacci G."/>
        </authorList>
    </citation>
    <scope>NUCLEOTIDE SEQUENCE [LARGE SCALE GENOMIC DNA]</scope>
    <source>
        <strain evidence="2">T6776</strain>
    </source>
</reference>
<proteinExistence type="predicted"/>
<comment type="caution">
    <text evidence="1">The sequence shown here is derived from an EMBL/GenBank/DDBJ whole genome shotgun (WGS) entry which is preliminary data.</text>
</comment>